<keyword evidence="3" id="KW-1185">Reference proteome</keyword>
<organism evidence="2 3">
    <name type="scientific">Sphingopyxis terrae subsp. ummariensis</name>
    <dbReference type="NCBI Taxonomy" id="429001"/>
    <lineage>
        <taxon>Bacteria</taxon>
        <taxon>Pseudomonadati</taxon>
        <taxon>Pseudomonadota</taxon>
        <taxon>Alphaproteobacteria</taxon>
        <taxon>Sphingomonadales</taxon>
        <taxon>Sphingomonadaceae</taxon>
        <taxon>Sphingopyxis</taxon>
    </lineage>
</organism>
<dbReference type="GO" id="GO:0003700">
    <property type="term" value="F:DNA-binding transcription factor activity"/>
    <property type="evidence" value="ECO:0007669"/>
    <property type="project" value="InterPro"/>
</dbReference>
<sequence length="144" mass="15997">MTRALAVMTDQHWGEYPDAAIPADLPSGAPPFCPEARAHMVRNLIRHRRRREQLFGDEVFADPVWDILLDLYASHHEGKNVAVTSLCIAAAVPPTTALRWIKVMTEKGWLVRARDPADGRRVYVGLGADALVRLDLYFAGLPGV</sequence>
<evidence type="ECO:0000313" key="3">
    <source>
        <dbReference type="Proteomes" id="UP000194469"/>
    </source>
</evidence>
<dbReference type="Pfam" id="PF13463">
    <property type="entry name" value="HTH_27"/>
    <property type="match status" value="1"/>
</dbReference>
<dbReference type="InterPro" id="IPR000835">
    <property type="entry name" value="HTH_MarR-typ"/>
</dbReference>
<dbReference type="GO" id="GO:0003677">
    <property type="term" value="F:DNA binding"/>
    <property type="evidence" value="ECO:0007669"/>
    <property type="project" value="UniProtKB-KW"/>
</dbReference>
<evidence type="ECO:0000313" key="2">
    <source>
        <dbReference type="EMBL" id="SMQ76932.1"/>
    </source>
</evidence>
<dbReference type="InterPro" id="IPR036388">
    <property type="entry name" value="WH-like_DNA-bd_sf"/>
</dbReference>
<evidence type="ECO:0000259" key="1">
    <source>
        <dbReference type="Pfam" id="PF13463"/>
    </source>
</evidence>
<dbReference type="InterPro" id="IPR036390">
    <property type="entry name" value="WH_DNA-bd_sf"/>
</dbReference>
<accession>A0A1Y6FVU9</accession>
<feature type="domain" description="HTH marR-type" evidence="1">
    <location>
        <begin position="67"/>
        <end position="127"/>
    </location>
</feature>
<dbReference type="Proteomes" id="UP000194469">
    <property type="component" value="Unassembled WGS sequence"/>
</dbReference>
<dbReference type="AlphaFoldDB" id="A0A1Y6FVU9"/>
<name>A0A1Y6FVU9_9SPHN</name>
<dbReference type="Gene3D" id="1.10.10.10">
    <property type="entry name" value="Winged helix-like DNA-binding domain superfamily/Winged helix DNA-binding domain"/>
    <property type="match status" value="1"/>
</dbReference>
<proteinExistence type="predicted"/>
<dbReference type="EMBL" id="FXWL01000002">
    <property type="protein sequence ID" value="SMQ76932.1"/>
    <property type="molecule type" value="Genomic_DNA"/>
</dbReference>
<keyword evidence="2" id="KW-0238">DNA-binding</keyword>
<dbReference type="GeneID" id="303001991"/>
<protein>
    <submittedName>
        <fullName evidence="2">Winged helix DNA-binding domain-containing protein</fullName>
    </submittedName>
</protein>
<dbReference type="SUPFAM" id="SSF46785">
    <property type="entry name" value="Winged helix' DNA-binding domain"/>
    <property type="match status" value="1"/>
</dbReference>
<reference evidence="3" key="1">
    <citation type="submission" date="2017-04" db="EMBL/GenBank/DDBJ databases">
        <authorList>
            <person name="Varghese N."/>
            <person name="Submissions S."/>
        </authorList>
    </citation>
    <scope>NUCLEOTIDE SEQUENCE [LARGE SCALE GENOMIC DNA]</scope>
    <source>
        <strain evidence="3">UI2</strain>
    </source>
</reference>
<gene>
    <name evidence="2" type="ORF">SAMN06295984_2352</name>
</gene>
<dbReference type="RefSeq" id="WP_086457261.1">
    <property type="nucleotide sequence ID" value="NZ_FXWL01000002.1"/>
</dbReference>